<evidence type="ECO:0000313" key="2">
    <source>
        <dbReference type="EMBL" id="PSS37263.1"/>
    </source>
</evidence>
<proteinExistence type="predicted"/>
<dbReference type="EMBL" id="MLYV02000069">
    <property type="protein sequence ID" value="PSS37263.1"/>
    <property type="molecule type" value="Genomic_DNA"/>
</dbReference>
<gene>
    <name evidence="2" type="ORF">PHLCEN_2v901</name>
</gene>
<name>A0A2R6S4T7_9APHY</name>
<feature type="compositionally biased region" description="Polar residues" evidence="1">
    <location>
        <begin position="124"/>
        <end position="139"/>
    </location>
</feature>
<accession>A0A2R6S4T7</accession>
<reference evidence="2 3" key="1">
    <citation type="submission" date="2018-02" db="EMBL/GenBank/DDBJ databases">
        <title>Genome sequence of the basidiomycete white-rot fungus Phlebia centrifuga.</title>
        <authorList>
            <person name="Granchi Z."/>
            <person name="Peng M."/>
            <person name="de Vries R.P."/>
            <person name="Hilden K."/>
            <person name="Makela M.R."/>
            <person name="Grigoriev I."/>
            <person name="Riley R."/>
        </authorList>
    </citation>
    <scope>NUCLEOTIDE SEQUENCE [LARGE SCALE GENOMIC DNA]</scope>
    <source>
        <strain evidence="2 3">FBCC195</strain>
    </source>
</reference>
<evidence type="ECO:0000313" key="3">
    <source>
        <dbReference type="Proteomes" id="UP000186601"/>
    </source>
</evidence>
<evidence type="ECO:0000256" key="1">
    <source>
        <dbReference type="SAM" id="MobiDB-lite"/>
    </source>
</evidence>
<dbReference type="AlphaFoldDB" id="A0A2R6S4T7"/>
<feature type="region of interest" description="Disordered" evidence="1">
    <location>
        <begin position="124"/>
        <end position="147"/>
    </location>
</feature>
<sequence>MLNADVQALTSLSSHEADAKFPNQSTDAIPPSPSRENPGQVYPRSDPKAAPAESVPGTGGEAQPSSVMGNPFALKSAFSKLDSALNEIISTIEGEGESVGSSSDAQAMVQKFEAWRMELNTMRSGSVHTIKGSQDTGTPQEGGMFAD</sequence>
<dbReference type="OrthoDB" id="2560792at2759"/>
<feature type="region of interest" description="Disordered" evidence="1">
    <location>
        <begin position="1"/>
        <end position="70"/>
    </location>
</feature>
<dbReference type="Proteomes" id="UP000186601">
    <property type="component" value="Unassembled WGS sequence"/>
</dbReference>
<organism evidence="2 3">
    <name type="scientific">Hermanssonia centrifuga</name>
    <dbReference type="NCBI Taxonomy" id="98765"/>
    <lineage>
        <taxon>Eukaryota</taxon>
        <taxon>Fungi</taxon>
        <taxon>Dikarya</taxon>
        <taxon>Basidiomycota</taxon>
        <taxon>Agaricomycotina</taxon>
        <taxon>Agaricomycetes</taxon>
        <taxon>Polyporales</taxon>
        <taxon>Meruliaceae</taxon>
        <taxon>Hermanssonia</taxon>
    </lineage>
</organism>
<protein>
    <submittedName>
        <fullName evidence="2">Uncharacterized protein</fullName>
    </submittedName>
</protein>
<keyword evidence="3" id="KW-1185">Reference proteome</keyword>
<comment type="caution">
    <text evidence="2">The sequence shown here is derived from an EMBL/GenBank/DDBJ whole genome shotgun (WGS) entry which is preliminary data.</text>
</comment>